<feature type="compositionally biased region" description="Low complexity" evidence="1">
    <location>
        <begin position="21"/>
        <end position="33"/>
    </location>
</feature>
<sequence>MQEARYGAVGGMAGGSGRLAGTGAAEAEAGGAYGPAPAAAGTAGLAGAGGMVRLLKQAGADGPVPPATTRTFAQLLAPDDRVRQAVSSILP</sequence>
<gene>
    <name evidence="2" type="ORF">R50_2309</name>
</gene>
<proteinExistence type="predicted"/>
<dbReference type="KEGG" id="hfv:R50_2309"/>
<dbReference type="AlphaFoldDB" id="A0A6F8ZJ53"/>
<feature type="compositionally biased region" description="Gly residues" evidence="1">
    <location>
        <begin position="8"/>
        <end position="20"/>
    </location>
</feature>
<reference evidence="2 3" key="1">
    <citation type="submission" date="2020-02" db="EMBL/GenBank/DDBJ databases">
        <authorList>
            <person name="Hogendoorn C."/>
        </authorList>
    </citation>
    <scope>NUCLEOTIDE SEQUENCE [LARGE SCALE GENOMIC DNA]</scope>
    <source>
        <strain evidence="2">R501</strain>
    </source>
</reference>
<dbReference type="EMBL" id="LR778114">
    <property type="protein sequence ID" value="CAB1129806.1"/>
    <property type="molecule type" value="Genomic_DNA"/>
</dbReference>
<keyword evidence="3" id="KW-1185">Reference proteome</keyword>
<organism evidence="2 3">
    <name type="scientific">Candidatus Hydrogenisulfobacillus filiaventi</name>
    <dbReference type="NCBI Taxonomy" id="2707344"/>
    <lineage>
        <taxon>Bacteria</taxon>
        <taxon>Bacillati</taxon>
        <taxon>Bacillota</taxon>
        <taxon>Clostridia</taxon>
        <taxon>Eubacteriales</taxon>
        <taxon>Clostridiales Family XVII. Incertae Sedis</taxon>
        <taxon>Candidatus Hydrogenisulfobacillus</taxon>
    </lineage>
</organism>
<evidence type="ECO:0000256" key="1">
    <source>
        <dbReference type="SAM" id="MobiDB-lite"/>
    </source>
</evidence>
<dbReference type="Proteomes" id="UP000503399">
    <property type="component" value="Chromosome"/>
</dbReference>
<evidence type="ECO:0000313" key="2">
    <source>
        <dbReference type="EMBL" id="CAB1129806.1"/>
    </source>
</evidence>
<name>A0A6F8ZJ53_9FIRM</name>
<accession>A0A6F8ZJ53</accession>
<evidence type="ECO:0000313" key="3">
    <source>
        <dbReference type="Proteomes" id="UP000503399"/>
    </source>
</evidence>
<protein>
    <submittedName>
        <fullName evidence="2">Uncharacterized protein</fullName>
    </submittedName>
</protein>
<feature type="region of interest" description="Disordered" evidence="1">
    <location>
        <begin position="1"/>
        <end position="33"/>
    </location>
</feature>